<evidence type="ECO:0000313" key="3">
    <source>
        <dbReference type="Proteomes" id="UP000002484"/>
    </source>
</evidence>
<proteinExistence type="predicted"/>
<accession>E3JD59</accession>
<dbReference type="KEGG" id="fri:FraEuI1c_4344"/>
<dbReference type="InterPro" id="IPR002734">
    <property type="entry name" value="RibDG_C"/>
</dbReference>
<dbReference type="STRING" id="298654.FraEuI1c_4344"/>
<feature type="domain" description="Bacterial bifunctional deaminase-reductase C-terminal" evidence="1">
    <location>
        <begin position="3"/>
        <end position="181"/>
    </location>
</feature>
<dbReference type="PANTHER" id="PTHR38011">
    <property type="entry name" value="DIHYDROFOLATE REDUCTASE FAMILY PROTEIN (AFU_ORTHOLOGUE AFUA_8G06820)"/>
    <property type="match status" value="1"/>
</dbReference>
<evidence type="ECO:0000313" key="2">
    <source>
        <dbReference type="EMBL" id="ADP82343.1"/>
    </source>
</evidence>
<dbReference type="Pfam" id="PF01872">
    <property type="entry name" value="RibD_C"/>
    <property type="match status" value="1"/>
</dbReference>
<dbReference type="GO" id="GO:0009231">
    <property type="term" value="P:riboflavin biosynthetic process"/>
    <property type="evidence" value="ECO:0007669"/>
    <property type="project" value="InterPro"/>
</dbReference>
<dbReference type="RefSeq" id="WP_013425461.1">
    <property type="nucleotide sequence ID" value="NC_014666.1"/>
</dbReference>
<organism evidence="2 3">
    <name type="scientific">Pseudofrankia inefficax (strain DSM 45817 / CECT 9037 / DDB 130130 / EuI1c)</name>
    <name type="common">Frankia inefficax</name>
    <dbReference type="NCBI Taxonomy" id="298654"/>
    <lineage>
        <taxon>Bacteria</taxon>
        <taxon>Bacillati</taxon>
        <taxon>Actinomycetota</taxon>
        <taxon>Actinomycetes</taxon>
        <taxon>Frankiales</taxon>
        <taxon>Frankiaceae</taxon>
        <taxon>Pseudofrankia</taxon>
    </lineage>
</organism>
<keyword evidence="3" id="KW-1185">Reference proteome</keyword>
<dbReference type="EMBL" id="CP002299">
    <property type="protein sequence ID" value="ADP82343.1"/>
    <property type="molecule type" value="Genomic_DNA"/>
</dbReference>
<dbReference type="Proteomes" id="UP000002484">
    <property type="component" value="Chromosome"/>
</dbReference>
<dbReference type="HOGENOM" id="CLU_043966_1_2_11"/>
<evidence type="ECO:0000259" key="1">
    <source>
        <dbReference type="Pfam" id="PF01872"/>
    </source>
</evidence>
<dbReference type="InterPro" id="IPR050765">
    <property type="entry name" value="Riboflavin_Biosynth_HTPR"/>
</dbReference>
<dbReference type="GO" id="GO:0008703">
    <property type="term" value="F:5-amino-6-(5-phosphoribosylamino)uracil reductase activity"/>
    <property type="evidence" value="ECO:0007669"/>
    <property type="project" value="InterPro"/>
</dbReference>
<dbReference type="InParanoid" id="E3JD59"/>
<protein>
    <submittedName>
        <fullName evidence="2">Bifunctional deaminase-reductase domain protein</fullName>
    </submittedName>
</protein>
<dbReference type="SUPFAM" id="SSF53597">
    <property type="entry name" value="Dihydrofolate reductase-like"/>
    <property type="match status" value="1"/>
</dbReference>
<dbReference type="OrthoDB" id="7342392at2"/>
<name>E3JD59_PSEI1</name>
<dbReference type="Gene3D" id="3.40.430.10">
    <property type="entry name" value="Dihydrofolate Reductase, subunit A"/>
    <property type="match status" value="1"/>
</dbReference>
<sequence>MGKIVITTNMSLDGVVQDPDGQEGFRLGGWFGESGGADLADWSRLETDEALRSAAILVGRRSDAWFATRWNDRTGEWADQLNRLPKHVVSTTLAAPKWNNATVVSGDVLAQIAKLKAETDGDILVYASYQLARTLIEHDLADEIRLVVFPVILGDGDRLFGATSDKKALRLISTRPLGEGLSFLTYEFVR</sequence>
<dbReference type="AlphaFoldDB" id="E3JD59"/>
<reference evidence="2 3" key="1">
    <citation type="submission" date="2010-10" db="EMBL/GenBank/DDBJ databases">
        <title>Complete sequence of Frankia sp. EuI1c.</title>
        <authorList>
            <consortium name="US DOE Joint Genome Institute"/>
            <person name="Lucas S."/>
            <person name="Copeland A."/>
            <person name="Lapidus A."/>
            <person name="Cheng J.-F."/>
            <person name="Bruce D."/>
            <person name="Goodwin L."/>
            <person name="Pitluck S."/>
            <person name="Chertkov O."/>
            <person name="Detter J.C."/>
            <person name="Han C."/>
            <person name="Tapia R."/>
            <person name="Land M."/>
            <person name="Hauser L."/>
            <person name="Jeffries C."/>
            <person name="Kyrpides N."/>
            <person name="Ivanova N."/>
            <person name="Mikhailova N."/>
            <person name="Beauchemin N."/>
            <person name="Sen A."/>
            <person name="Sur S.A."/>
            <person name="Gtari M."/>
            <person name="Wall L."/>
            <person name="Tisa L."/>
            <person name="Woyke T."/>
        </authorList>
    </citation>
    <scope>NUCLEOTIDE SEQUENCE [LARGE SCALE GENOMIC DNA]</scope>
    <source>
        <strain evidence="3">DSM 45817 / CECT 9037 / EuI1c</strain>
    </source>
</reference>
<dbReference type="PANTHER" id="PTHR38011:SF11">
    <property type="entry name" value="2,5-DIAMINO-6-RIBOSYLAMINO-4(3H)-PYRIMIDINONE 5'-PHOSPHATE REDUCTASE"/>
    <property type="match status" value="1"/>
</dbReference>
<dbReference type="eggNOG" id="COG0262">
    <property type="taxonomic scope" value="Bacteria"/>
</dbReference>
<gene>
    <name evidence="2" type="ordered locus">FraEuI1c_4344</name>
</gene>
<dbReference type="InterPro" id="IPR024072">
    <property type="entry name" value="DHFR-like_dom_sf"/>
</dbReference>